<keyword evidence="2" id="KW-1185">Reference proteome</keyword>
<dbReference type="EMBL" id="NHYE01000774">
    <property type="protein sequence ID" value="PPR03121.1"/>
    <property type="molecule type" value="Genomic_DNA"/>
</dbReference>
<gene>
    <name evidence="1" type="ORF">CVT26_004671</name>
</gene>
<comment type="caution">
    <text evidence="1">The sequence shown here is derived from an EMBL/GenBank/DDBJ whole genome shotgun (WGS) entry which is preliminary data.</text>
</comment>
<sequence length="129" mass="14397">MLELSNKWGMAQVKALAIQKLTPITTAVEKIIIAKKHALPLVEHREWLIPAYTELCARRSPLTLEEAEDLDLPTILKVWEIQNTIMSSAYGCSDEKVTEMVKQKFGFVDGPTSTCGGGNMPFQSFIGTW</sequence>
<organism evidence="1 2">
    <name type="scientific">Gymnopilus dilepis</name>
    <dbReference type="NCBI Taxonomy" id="231916"/>
    <lineage>
        <taxon>Eukaryota</taxon>
        <taxon>Fungi</taxon>
        <taxon>Dikarya</taxon>
        <taxon>Basidiomycota</taxon>
        <taxon>Agaricomycotina</taxon>
        <taxon>Agaricomycetes</taxon>
        <taxon>Agaricomycetidae</taxon>
        <taxon>Agaricales</taxon>
        <taxon>Agaricineae</taxon>
        <taxon>Hymenogastraceae</taxon>
        <taxon>Gymnopilus</taxon>
    </lineage>
</organism>
<protein>
    <submittedName>
        <fullName evidence="1">Uncharacterized protein</fullName>
    </submittedName>
</protein>
<name>A0A409YJC8_9AGAR</name>
<dbReference type="AlphaFoldDB" id="A0A409YJC8"/>
<dbReference type="Proteomes" id="UP000284706">
    <property type="component" value="Unassembled WGS sequence"/>
</dbReference>
<reference evidence="1 2" key="1">
    <citation type="journal article" date="2018" name="Evol. Lett.">
        <title>Horizontal gene cluster transfer increased hallucinogenic mushroom diversity.</title>
        <authorList>
            <person name="Reynolds H.T."/>
            <person name="Vijayakumar V."/>
            <person name="Gluck-Thaler E."/>
            <person name="Korotkin H.B."/>
            <person name="Matheny P.B."/>
            <person name="Slot J.C."/>
        </authorList>
    </citation>
    <scope>NUCLEOTIDE SEQUENCE [LARGE SCALE GENOMIC DNA]</scope>
    <source>
        <strain evidence="1 2">SRW20</strain>
    </source>
</reference>
<evidence type="ECO:0000313" key="2">
    <source>
        <dbReference type="Proteomes" id="UP000284706"/>
    </source>
</evidence>
<evidence type="ECO:0000313" key="1">
    <source>
        <dbReference type="EMBL" id="PPR03121.1"/>
    </source>
</evidence>
<dbReference type="OrthoDB" id="2367075at2759"/>
<proteinExistence type="predicted"/>
<dbReference type="InParanoid" id="A0A409YJC8"/>
<accession>A0A409YJC8</accession>